<dbReference type="Proteomes" id="UP000236370">
    <property type="component" value="Unassembled WGS sequence"/>
</dbReference>
<dbReference type="AlphaFoldDB" id="A0A2J8MJ73"/>
<protein>
    <submittedName>
        <fullName evidence="1">TBC1D15 isoform 17</fullName>
    </submittedName>
</protein>
<dbReference type="EMBL" id="NBAG03000254">
    <property type="protein sequence ID" value="PNI59572.1"/>
    <property type="molecule type" value="Genomic_DNA"/>
</dbReference>
<evidence type="ECO:0000313" key="1">
    <source>
        <dbReference type="EMBL" id="PNI59572.1"/>
    </source>
</evidence>
<reference evidence="1 2" key="1">
    <citation type="submission" date="2017-12" db="EMBL/GenBank/DDBJ databases">
        <title>High-resolution comparative analysis of great ape genomes.</title>
        <authorList>
            <person name="Pollen A."/>
            <person name="Hastie A."/>
            <person name="Hormozdiari F."/>
            <person name="Dougherty M."/>
            <person name="Liu R."/>
            <person name="Chaisson M."/>
            <person name="Hoppe E."/>
            <person name="Hill C."/>
            <person name="Pang A."/>
            <person name="Hillier L."/>
            <person name="Baker C."/>
            <person name="Armstrong J."/>
            <person name="Shendure J."/>
            <person name="Paten B."/>
            <person name="Wilson R."/>
            <person name="Chao H."/>
            <person name="Schneider V."/>
            <person name="Ventura M."/>
            <person name="Kronenberg Z."/>
            <person name="Murali S."/>
            <person name="Gordon D."/>
            <person name="Cantsilieris S."/>
            <person name="Munson K."/>
            <person name="Nelson B."/>
            <person name="Raja A."/>
            <person name="Underwood J."/>
            <person name="Diekhans M."/>
            <person name="Fiddes I."/>
            <person name="Haussler D."/>
            <person name="Eichler E."/>
        </authorList>
    </citation>
    <scope>NUCLEOTIDE SEQUENCE [LARGE SCALE GENOMIC DNA]</scope>
    <source>
        <strain evidence="1">Yerkes chimp pedigree #C0471</strain>
    </source>
</reference>
<comment type="caution">
    <text evidence="1">The sequence shown here is derived from an EMBL/GenBank/DDBJ whole genome shotgun (WGS) entry which is preliminary data.</text>
</comment>
<accession>A0A2J8MJ73</accession>
<sequence length="49" mass="5430">MAAAGVVSGKVTLSARYSRILTDDSLGDRWCYFLKSLICSSFSFSQDYI</sequence>
<evidence type="ECO:0000313" key="2">
    <source>
        <dbReference type="Proteomes" id="UP000236370"/>
    </source>
</evidence>
<organism evidence="1 2">
    <name type="scientific">Pan troglodytes</name>
    <name type="common">Chimpanzee</name>
    <dbReference type="NCBI Taxonomy" id="9598"/>
    <lineage>
        <taxon>Eukaryota</taxon>
        <taxon>Metazoa</taxon>
        <taxon>Chordata</taxon>
        <taxon>Craniata</taxon>
        <taxon>Vertebrata</taxon>
        <taxon>Euteleostomi</taxon>
        <taxon>Mammalia</taxon>
        <taxon>Eutheria</taxon>
        <taxon>Euarchontoglires</taxon>
        <taxon>Primates</taxon>
        <taxon>Haplorrhini</taxon>
        <taxon>Catarrhini</taxon>
        <taxon>Hominidae</taxon>
        <taxon>Pan</taxon>
    </lineage>
</organism>
<gene>
    <name evidence="1" type="ORF">CK820_G0020371</name>
</gene>
<name>A0A2J8MJ73_PANTR</name>
<proteinExistence type="predicted"/>